<dbReference type="Proteomes" id="UP001052739">
    <property type="component" value="Unassembled WGS sequence"/>
</dbReference>
<dbReference type="Gene3D" id="2.115.10.10">
    <property type="entry name" value="Tachylectin 2"/>
    <property type="match status" value="2"/>
</dbReference>
<dbReference type="InterPro" id="IPR013517">
    <property type="entry name" value="FG-GAP"/>
</dbReference>
<keyword evidence="1 2" id="KW-0732">Signal</keyword>
<feature type="chain" id="PRO_5046733957" description="VCBS repeat-containing protein" evidence="2">
    <location>
        <begin position="33"/>
        <end position="570"/>
    </location>
</feature>
<evidence type="ECO:0000313" key="3">
    <source>
        <dbReference type="EMBL" id="GHI20574.1"/>
    </source>
</evidence>
<dbReference type="Pfam" id="PF01839">
    <property type="entry name" value="FG-GAP"/>
    <property type="match status" value="1"/>
</dbReference>
<reference evidence="3" key="1">
    <citation type="submission" date="2024-05" db="EMBL/GenBank/DDBJ databases">
        <title>Whole genome shotgun sequence of Streptomyces hydrogenans NBRC 13475.</title>
        <authorList>
            <person name="Komaki H."/>
            <person name="Tamura T."/>
        </authorList>
    </citation>
    <scope>NUCLEOTIDE SEQUENCE</scope>
    <source>
        <strain evidence="3">NBRC 13475</strain>
    </source>
</reference>
<dbReference type="InterPro" id="IPR028994">
    <property type="entry name" value="Integrin_alpha_N"/>
</dbReference>
<evidence type="ECO:0000256" key="2">
    <source>
        <dbReference type="SAM" id="SignalP"/>
    </source>
</evidence>
<sequence length="570" mass="59758">MRTAFSLRGRRLAACTALALSAGMLLASPAVAEPAPRPSVEQPRRAAAPLPELDLSKLRDGASARGAAAGETLPSRFDVDGDGLTDLLVRNWNGGLDVITSGSGEDGAWARYGAEEVPLDLVPLGDQNGSGQPEVLVLTQYGKAELHGEATLGGGTAYWTGGGWGVYNKVFTPGDIDGDGRFDLLAREHDGDLYFYRGTGNLYAPFSARVKAGVGWGAYDQVVGIGDNDGDGRGDVVARTPRGELFFYSGTGVKTNPFKPKRSIGTGWTTYNQLFSVDDVNGDGVADLFARKTDGSLWVYNGRGNGTFLAPSRLSSAGSFIGVDQFAGSGSIASSGKNALMARTAGGTLYWYGAKNNGRLSPREQINEAGAWAGAPLGYASSLDRTSFGSLFFTYNGTLYAGDWSGGGWGGYNHVFGPGDLNGDGKGDLLARDRSGVLWLMRGNGEGTGFASRIRVGSGWASYNRLVGAGDVSGDGRADILARDRSGVLWLYKGTGVSTRPFATRVKVGGGWGAYRQIAAPGDVDGDGRADLLATTSGGTLYRYHSTATSGVFAPRVKVGDGWQVYPDLY</sequence>
<gene>
    <name evidence="3" type="ORF">Shyd_19450</name>
</gene>
<dbReference type="SUPFAM" id="SSF69318">
    <property type="entry name" value="Integrin alpha N-terminal domain"/>
    <property type="match status" value="2"/>
</dbReference>
<evidence type="ECO:0008006" key="5">
    <source>
        <dbReference type="Google" id="ProtNLM"/>
    </source>
</evidence>
<dbReference type="RefSeq" id="WP_226651574.1">
    <property type="nucleotide sequence ID" value="NZ_BNBS01000123.1"/>
</dbReference>
<dbReference type="PANTHER" id="PTHR44103">
    <property type="entry name" value="PROPROTEIN CONVERTASE P"/>
    <property type="match status" value="1"/>
</dbReference>
<evidence type="ECO:0000256" key="1">
    <source>
        <dbReference type="ARBA" id="ARBA00022729"/>
    </source>
</evidence>
<dbReference type="EMBL" id="BNDW01000019">
    <property type="protein sequence ID" value="GHI20574.1"/>
    <property type="molecule type" value="Genomic_DNA"/>
</dbReference>
<proteinExistence type="predicted"/>
<comment type="caution">
    <text evidence="3">The sequence shown here is derived from an EMBL/GenBank/DDBJ whole genome shotgun (WGS) entry which is preliminary data.</text>
</comment>
<feature type="signal peptide" evidence="2">
    <location>
        <begin position="1"/>
        <end position="32"/>
    </location>
</feature>
<dbReference type="Pfam" id="PF13517">
    <property type="entry name" value="FG-GAP_3"/>
    <property type="match status" value="3"/>
</dbReference>
<dbReference type="PANTHER" id="PTHR44103:SF1">
    <property type="entry name" value="PROPROTEIN CONVERTASE P"/>
    <property type="match status" value="1"/>
</dbReference>
<organism evidence="3 4">
    <name type="scientific">Streptomyces hydrogenans</name>
    <dbReference type="NCBI Taxonomy" id="1873719"/>
    <lineage>
        <taxon>Bacteria</taxon>
        <taxon>Bacillati</taxon>
        <taxon>Actinomycetota</taxon>
        <taxon>Actinomycetes</taxon>
        <taxon>Kitasatosporales</taxon>
        <taxon>Streptomycetaceae</taxon>
        <taxon>Streptomyces</taxon>
    </lineage>
</organism>
<protein>
    <recommendedName>
        <fullName evidence="5">VCBS repeat-containing protein</fullName>
    </recommendedName>
</protein>
<name>A0ABQ3P6B7_9ACTN</name>
<evidence type="ECO:0000313" key="4">
    <source>
        <dbReference type="Proteomes" id="UP001052739"/>
    </source>
</evidence>
<keyword evidence="4" id="KW-1185">Reference proteome</keyword>
<accession>A0ABQ3P6B7</accession>